<name>A0A0A9C0B1_ARUDO</name>
<reference evidence="1" key="1">
    <citation type="submission" date="2014-09" db="EMBL/GenBank/DDBJ databases">
        <authorList>
            <person name="Magalhaes I.L.F."/>
            <person name="Oliveira U."/>
            <person name="Santos F.R."/>
            <person name="Vidigal T.H.D.A."/>
            <person name="Brescovit A.D."/>
            <person name="Santos A.J."/>
        </authorList>
    </citation>
    <scope>NUCLEOTIDE SEQUENCE</scope>
    <source>
        <tissue evidence="1">Shoot tissue taken approximately 20 cm above the soil surface</tissue>
    </source>
</reference>
<proteinExistence type="predicted"/>
<organism evidence="1">
    <name type="scientific">Arundo donax</name>
    <name type="common">Giant reed</name>
    <name type="synonym">Donax arundinaceus</name>
    <dbReference type="NCBI Taxonomy" id="35708"/>
    <lineage>
        <taxon>Eukaryota</taxon>
        <taxon>Viridiplantae</taxon>
        <taxon>Streptophyta</taxon>
        <taxon>Embryophyta</taxon>
        <taxon>Tracheophyta</taxon>
        <taxon>Spermatophyta</taxon>
        <taxon>Magnoliopsida</taxon>
        <taxon>Liliopsida</taxon>
        <taxon>Poales</taxon>
        <taxon>Poaceae</taxon>
        <taxon>PACMAD clade</taxon>
        <taxon>Arundinoideae</taxon>
        <taxon>Arundineae</taxon>
        <taxon>Arundo</taxon>
    </lineage>
</organism>
<accession>A0A0A9C0B1</accession>
<reference evidence="1" key="2">
    <citation type="journal article" date="2015" name="Data Brief">
        <title>Shoot transcriptome of the giant reed, Arundo donax.</title>
        <authorList>
            <person name="Barrero R.A."/>
            <person name="Guerrero F.D."/>
            <person name="Moolhuijzen P."/>
            <person name="Goolsby J.A."/>
            <person name="Tidwell J."/>
            <person name="Bellgard S.E."/>
            <person name="Bellgard M.I."/>
        </authorList>
    </citation>
    <scope>NUCLEOTIDE SEQUENCE</scope>
    <source>
        <tissue evidence="1">Shoot tissue taken approximately 20 cm above the soil surface</tissue>
    </source>
</reference>
<dbReference type="AlphaFoldDB" id="A0A0A9C0B1"/>
<evidence type="ECO:0000313" key="1">
    <source>
        <dbReference type="EMBL" id="JAD66845.1"/>
    </source>
</evidence>
<protein>
    <submittedName>
        <fullName evidence="1">Uncharacterized protein</fullName>
    </submittedName>
</protein>
<sequence>MKCLNLPVGLLSLGQISLFSEPLFEYRLHAEQLWTGGVVGYNPQAHVEKYVVML</sequence>
<dbReference type="EMBL" id="GBRH01231050">
    <property type="protein sequence ID" value="JAD66845.1"/>
    <property type="molecule type" value="Transcribed_RNA"/>
</dbReference>